<evidence type="ECO:0000313" key="6">
    <source>
        <dbReference type="EMBL" id="PRX41405.1"/>
    </source>
</evidence>
<dbReference type="CDD" id="cd07067">
    <property type="entry name" value="HP_PGM_like"/>
    <property type="match status" value="1"/>
</dbReference>
<comment type="caution">
    <text evidence="6">The sequence shown here is derived from an EMBL/GenBank/DDBJ whole genome shotgun (WGS) entry which is preliminary data.</text>
</comment>
<sequence length="276" mass="32218">MIWGTQKRDFRLTLVLHGRQLVSFRRPKEMPSRKQERRLHGSSGWIFSGFFGMFVMLLISPAGRVEAVTWLYLTRHGQTEWNVENRFQGSSDSPLTEKGVRQAEYLAERLRGISFDAVYSSPAGRALRTAEILCGDRDVAIREHPDLREMELGDWEGMRSEEIEVRFPEEFDRYWRKPHLYRRERGESYIDVQRRVVSSMGEILRSHPGGNVLIVTHTVVLKTLMAHFEGRPLERLWDPPYIHPACLNLVRVGEGKREILLHGDIAHFPEEWRARA</sequence>
<dbReference type="GO" id="GO:0005737">
    <property type="term" value="C:cytoplasm"/>
    <property type="evidence" value="ECO:0007669"/>
    <property type="project" value="TreeGrafter"/>
</dbReference>
<dbReference type="Proteomes" id="UP000237797">
    <property type="component" value="Unassembled WGS sequence"/>
</dbReference>
<dbReference type="PANTHER" id="PTHR48100">
    <property type="entry name" value="BROAD-SPECIFICITY PHOSPHATASE YOR283W-RELATED"/>
    <property type="match status" value="1"/>
</dbReference>
<accession>A0A2T0LGH2</accession>
<dbReference type="SUPFAM" id="SSF53254">
    <property type="entry name" value="Phosphoglycerate mutase-like"/>
    <property type="match status" value="1"/>
</dbReference>
<dbReference type="InterPro" id="IPR001345">
    <property type="entry name" value="PG/BPGM_mutase_AS"/>
</dbReference>
<dbReference type="SMART" id="SM00855">
    <property type="entry name" value="PGAM"/>
    <property type="match status" value="1"/>
</dbReference>
<dbReference type="GO" id="GO:0016791">
    <property type="term" value="F:phosphatase activity"/>
    <property type="evidence" value="ECO:0007669"/>
    <property type="project" value="TreeGrafter"/>
</dbReference>
<keyword evidence="7" id="KW-1185">Reference proteome</keyword>
<dbReference type="Pfam" id="PF00300">
    <property type="entry name" value="His_Phos_1"/>
    <property type="match status" value="1"/>
</dbReference>
<evidence type="ECO:0000256" key="3">
    <source>
        <dbReference type="PIRSR" id="PIRSR613078-1"/>
    </source>
</evidence>
<dbReference type="InterPro" id="IPR029033">
    <property type="entry name" value="His_PPase_superfam"/>
</dbReference>
<evidence type="ECO:0000256" key="1">
    <source>
        <dbReference type="ARBA" id="ARBA00023152"/>
    </source>
</evidence>
<dbReference type="Gene3D" id="3.40.50.1240">
    <property type="entry name" value="Phosphoglycerate mutase-like"/>
    <property type="match status" value="1"/>
</dbReference>
<dbReference type="EMBL" id="PVNE01000006">
    <property type="protein sequence ID" value="PRX41405.1"/>
    <property type="molecule type" value="Genomic_DNA"/>
</dbReference>
<keyword evidence="5" id="KW-1133">Transmembrane helix</keyword>
<feature type="active site" description="Tele-phosphohistidine intermediate" evidence="3">
    <location>
        <position position="76"/>
    </location>
</feature>
<feature type="binding site" evidence="4">
    <location>
        <begin position="75"/>
        <end position="82"/>
    </location>
    <ligand>
        <name>substrate</name>
    </ligand>
</feature>
<dbReference type="PROSITE" id="PS00175">
    <property type="entry name" value="PG_MUTASE"/>
    <property type="match status" value="1"/>
</dbReference>
<evidence type="ECO:0000313" key="7">
    <source>
        <dbReference type="Proteomes" id="UP000237797"/>
    </source>
</evidence>
<proteinExistence type="predicted"/>
<feature type="active site" description="Proton donor/acceptor" evidence="3">
    <location>
        <position position="149"/>
    </location>
</feature>
<keyword evidence="5" id="KW-0812">Transmembrane</keyword>
<feature type="transmembrane region" description="Helical" evidence="5">
    <location>
        <begin position="39"/>
        <end position="59"/>
    </location>
</feature>
<reference evidence="6 7" key="1">
    <citation type="submission" date="2018-03" db="EMBL/GenBank/DDBJ databases">
        <title>Genomic Encyclopedia of Archaeal and Bacterial Type Strains, Phase II (KMG-II): from individual species to whole genera.</title>
        <authorList>
            <person name="Goeker M."/>
        </authorList>
    </citation>
    <scope>NUCLEOTIDE SEQUENCE [LARGE SCALE GENOMIC DNA]</scope>
    <source>
        <strain evidence="6 7">DSM 44946</strain>
    </source>
</reference>
<organism evidence="6 7">
    <name type="scientific">Planifilum fimeticola</name>
    <dbReference type="NCBI Taxonomy" id="201975"/>
    <lineage>
        <taxon>Bacteria</taxon>
        <taxon>Bacillati</taxon>
        <taxon>Bacillota</taxon>
        <taxon>Bacilli</taxon>
        <taxon>Bacillales</taxon>
        <taxon>Thermoactinomycetaceae</taxon>
        <taxon>Planifilum</taxon>
    </lineage>
</organism>
<name>A0A2T0LGH2_9BACL</name>
<evidence type="ECO:0000256" key="2">
    <source>
        <dbReference type="ARBA" id="ARBA00023235"/>
    </source>
</evidence>
<dbReference type="InterPro" id="IPR050275">
    <property type="entry name" value="PGM_Phosphatase"/>
</dbReference>
<evidence type="ECO:0000256" key="4">
    <source>
        <dbReference type="PIRSR" id="PIRSR613078-2"/>
    </source>
</evidence>
<keyword evidence="1" id="KW-0324">Glycolysis</keyword>
<dbReference type="InterPro" id="IPR013078">
    <property type="entry name" value="His_Pase_superF_clade-1"/>
</dbReference>
<evidence type="ECO:0000256" key="5">
    <source>
        <dbReference type="SAM" id="Phobius"/>
    </source>
</evidence>
<dbReference type="PANTHER" id="PTHR48100:SF1">
    <property type="entry name" value="HISTIDINE PHOSPHATASE FAMILY PROTEIN-RELATED"/>
    <property type="match status" value="1"/>
</dbReference>
<keyword evidence="2" id="KW-0413">Isomerase</keyword>
<dbReference type="AlphaFoldDB" id="A0A2T0LGH2"/>
<protein>
    <submittedName>
        <fullName evidence="6">Putative phosphoglycerate mutase</fullName>
    </submittedName>
</protein>
<gene>
    <name evidence="6" type="ORF">CLV97_10614</name>
</gene>
<keyword evidence="5" id="KW-0472">Membrane</keyword>
<feature type="binding site" evidence="4">
    <location>
        <position position="125"/>
    </location>
    <ligand>
        <name>substrate</name>
    </ligand>
</feature>